<organism evidence="2 3">
    <name type="scientific">Ectocarpus siliculosus</name>
    <name type="common">Brown alga</name>
    <name type="synonym">Conferva siliculosa</name>
    <dbReference type="NCBI Taxonomy" id="2880"/>
    <lineage>
        <taxon>Eukaryota</taxon>
        <taxon>Sar</taxon>
        <taxon>Stramenopiles</taxon>
        <taxon>Ochrophyta</taxon>
        <taxon>PX clade</taxon>
        <taxon>Phaeophyceae</taxon>
        <taxon>Ectocarpales</taxon>
        <taxon>Ectocarpaceae</taxon>
        <taxon>Ectocarpus</taxon>
    </lineage>
</organism>
<sequence length="167" mass="17027">MGPKKPEEGQPNADAPPAGVVGGAALVGATTGLLLSGPLVAIGLGAGAAACCLRRDQAGDVARSTGQAGLAVVEKGKEINTQYGVADKVKGAAHSTFERAKEVNEEHKVVDKAKAGVSRAWARIREVDREHRLASRAGEAFGGAMDSVTNAVSKKDDGQDGWGATKK</sequence>
<dbReference type="EMBL" id="FN649137">
    <property type="protein sequence ID" value="CBN73936.1"/>
    <property type="molecule type" value="Genomic_DNA"/>
</dbReference>
<evidence type="ECO:0000313" key="3">
    <source>
        <dbReference type="Proteomes" id="UP000002630"/>
    </source>
</evidence>
<feature type="transmembrane region" description="Helical" evidence="1">
    <location>
        <begin position="20"/>
        <end position="53"/>
    </location>
</feature>
<name>D8LTN9_ECTSI</name>
<gene>
    <name evidence="2" type="ORF">Esi_0009_0072</name>
</gene>
<dbReference type="EMBL" id="FN649732">
    <property type="protein sequence ID" value="CBN73936.1"/>
    <property type="molecule type" value="Genomic_DNA"/>
</dbReference>
<dbReference type="AlphaFoldDB" id="D8LTN9"/>
<protein>
    <submittedName>
        <fullName evidence="2">Uncharacterized protein</fullName>
    </submittedName>
</protein>
<keyword evidence="3" id="KW-1185">Reference proteome</keyword>
<keyword evidence="1" id="KW-1133">Transmembrane helix</keyword>
<evidence type="ECO:0000313" key="2">
    <source>
        <dbReference type="EMBL" id="CBN73936.1"/>
    </source>
</evidence>
<evidence type="ECO:0000256" key="1">
    <source>
        <dbReference type="SAM" id="Phobius"/>
    </source>
</evidence>
<reference evidence="2 3" key="1">
    <citation type="journal article" date="2010" name="Nature">
        <title>The Ectocarpus genome and the independent evolution of multicellularity in brown algae.</title>
        <authorList>
            <person name="Cock J.M."/>
            <person name="Sterck L."/>
            <person name="Rouze P."/>
            <person name="Scornet D."/>
            <person name="Allen A.E."/>
            <person name="Amoutzias G."/>
            <person name="Anthouard V."/>
            <person name="Artiguenave F."/>
            <person name="Aury J.M."/>
            <person name="Badger J.H."/>
            <person name="Beszteri B."/>
            <person name="Billiau K."/>
            <person name="Bonnet E."/>
            <person name="Bothwell J.H."/>
            <person name="Bowler C."/>
            <person name="Boyen C."/>
            <person name="Brownlee C."/>
            <person name="Carrano C.J."/>
            <person name="Charrier B."/>
            <person name="Cho G.Y."/>
            <person name="Coelho S.M."/>
            <person name="Collen J."/>
            <person name="Corre E."/>
            <person name="Da Silva C."/>
            <person name="Delage L."/>
            <person name="Delaroque N."/>
            <person name="Dittami S.M."/>
            <person name="Doulbeau S."/>
            <person name="Elias M."/>
            <person name="Farnham G."/>
            <person name="Gachon C.M."/>
            <person name="Gschloessl B."/>
            <person name="Heesch S."/>
            <person name="Jabbari K."/>
            <person name="Jubin C."/>
            <person name="Kawai H."/>
            <person name="Kimura K."/>
            <person name="Kloareg B."/>
            <person name="Kupper F.C."/>
            <person name="Lang D."/>
            <person name="Le Bail A."/>
            <person name="Leblanc C."/>
            <person name="Lerouge P."/>
            <person name="Lohr M."/>
            <person name="Lopez P.J."/>
            <person name="Martens C."/>
            <person name="Maumus F."/>
            <person name="Michel G."/>
            <person name="Miranda-Saavedra D."/>
            <person name="Morales J."/>
            <person name="Moreau H."/>
            <person name="Motomura T."/>
            <person name="Nagasato C."/>
            <person name="Napoli C.A."/>
            <person name="Nelson D.R."/>
            <person name="Nyvall-Collen P."/>
            <person name="Peters A.F."/>
            <person name="Pommier C."/>
            <person name="Potin P."/>
            <person name="Poulain J."/>
            <person name="Quesneville H."/>
            <person name="Read B."/>
            <person name="Rensing S.A."/>
            <person name="Ritter A."/>
            <person name="Rousvoal S."/>
            <person name="Samanta M."/>
            <person name="Samson G."/>
            <person name="Schroeder D.C."/>
            <person name="Segurens B."/>
            <person name="Strittmatter M."/>
            <person name="Tonon T."/>
            <person name="Tregear J.W."/>
            <person name="Valentin K."/>
            <person name="von Dassow P."/>
            <person name="Yamagishi T."/>
            <person name="Van de Peer Y."/>
            <person name="Wincker P."/>
        </authorList>
    </citation>
    <scope>NUCLEOTIDE SEQUENCE [LARGE SCALE GENOMIC DNA]</scope>
    <source>
        <strain evidence="3">Ec32 / CCAP1310/4</strain>
    </source>
</reference>
<keyword evidence="1" id="KW-0812">Transmembrane</keyword>
<dbReference type="eggNOG" id="ENOG502SCZE">
    <property type="taxonomic scope" value="Eukaryota"/>
</dbReference>
<accession>D8LTN9</accession>
<dbReference type="OMA" id="HDMNERH"/>
<dbReference type="InParanoid" id="D8LTN9"/>
<dbReference type="OrthoDB" id="204795at2759"/>
<dbReference type="Proteomes" id="UP000002630">
    <property type="component" value="Linkage Group LG07"/>
</dbReference>
<keyword evidence="1" id="KW-0472">Membrane</keyword>
<proteinExistence type="predicted"/>